<feature type="compositionally biased region" description="Low complexity" evidence="1">
    <location>
        <begin position="85"/>
        <end position="95"/>
    </location>
</feature>
<feature type="signal peptide" evidence="2">
    <location>
        <begin position="1"/>
        <end position="15"/>
    </location>
</feature>
<comment type="caution">
    <text evidence="3">The sequence shown here is derived from an EMBL/GenBank/DDBJ whole genome shotgun (WGS) entry which is preliminary data.</text>
</comment>
<feature type="chain" id="PRO_5012146767" evidence="2">
    <location>
        <begin position="16"/>
        <end position="430"/>
    </location>
</feature>
<keyword evidence="4" id="KW-1185">Reference proteome</keyword>
<gene>
    <name evidence="3" type="ORF">BCR33DRAFT_717727</name>
</gene>
<dbReference type="EMBL" id="MCGO01000026">
    <property type="protein sequence ID" value="ORY43003.1"/>
    <property type="molecule type" value="Genomic_DNA"/>
</dbReference>
<dbReference type="AlphaFoldDB" id="A0A1Y2C7K2"/>
<name>A0A1Y2C7K2_9FUNG</name>
<evidence type="ECO:0000256" key="2">
    <source>
        <dbReference type="SAM" id="SignalP"/>
    </source>
</evidence>
<accession>A0A1Y2C7K2</accession>
<proteinExistence type="predicted"/>
<keyword evidence="2" id="KW-0732">Signal</keyword>
<evidence type="ECO:0000256" key="1">
    <source>
        <dbReference type="SAM" id="MobiDB-lite"/>
    </source>
</evidence>
<organism evidence="3 4">
    <name type="scientific">Rhizoclosmatium globosum</name>
    <dbReference type="NCBI Taxonomy" id="329046"/>
    <lineage>
        <taxon>Eukaryota</taxon>
        <taxon>Fungi</taxon>
        <taxon>Fungi incertae sedis</taxon>
        <taxon>Chytridiomycota</taxon>
        <taxon>Chytridiomycota incertae sedis</taxon>
        <taxon>Chytridiomycetes</taxon>
        <taxon>Chytridiales</taxon>
        <taxon>Chytriomycetaceae</taxon>
        <taxon>Rhizoclosmatium</taxon>
    </lineage>
</organism>
<sequence>MQVLIFATLAATALAQNNSYLQQLKAFSAQGSGVPATCFTGLESVQTLDQVVAFCTTTLIPNFDATNPKNCFTVASATTATTVAPAPSASASSAPQKRDASSSSLGDNLAKDGVAQAVNAVCAQAALVQKVANSDPPTGTNAAYTGDSKAIADFVTSNKLNVDLATLVNSLVKASVSLKNGDVQNVPGASLTGGSSNGVLVQVAPTGFQTTFSGAAVLDTRVINNGTVGTGAVVFTLDATVKSFWLAFALSTDGTGLTLAVNSAKTTLVTYSFTLKSLRRRKRDAVVVILIGTAPITGGAPVASATATATSVSTVAASASTVAASASTVSASVSTVAASVSASAATGSSVSSSATSSTVATTTKTAPTVIATGATTTAATTTTTAAGGQTQTPVAGSTTTTTASINIKVGAANTVGVSVAAVVAAIALLL</sequence>
<evidence type="ECO:0000313" key="3">
    <source>
        <dbReference type="EMBL" id="ORY43003.1"/>
    </source>
</evidence>
<evidence type="ECO:0000313" key="4">
    <source>
        <dbReference type="Proteomes" id="UP000193642"/>
    </source>
</evidence>
<reference evidence="3 4" key="1">
    <citation type="submission" date="2016-07" db="EMBL/GenBank/DDBJ databases">
        <title>Pervasive Adenine N6-methylation of Active Genes in Fungi.</title>
        <authorList>
            <consortium name="DOE Joint Genome Institute"/>
            <person name="Mondo S.J."/>
            <person name="Dannebaum R.O."/>
            <person name="Kuo R.C."/>
            <person name="Labutti K."/>
            <person name="Haridas S."/>
            <person name="Kuo A."/>
            <person name="Salamov A."/>
            <person name="Ahrendt S.R."/>
            <person name="Lipzen A."/>
            <person name="Sullivan W."/>
            <person name="Andreopoulos W.B."/>
            <person name="Clum A."/>
            <person name="Lindquist E."/>
            <person name="Daum C."/>
            <person name="Ramamoorthy G.K."/>
            <person name="Gryganskyi A."/>
            <person name="Culley D."/>
            <person name="Magnuson J.K."/>
            <person name="James T.Y."/>
            <person name="O'Malley M.A."/>
            <person name="Stajich J.E."/>
            <person name="Spatafora J.W."/>
            <person name="Visel A."/>
            <person name="Grigoriev I.V."/>
        </authorList>
    </citation>
    <scope>NUCLEOTIDE SEQUENCE [LARGE SCALE GENOMIC DNA]</scope>
    <source>
        <strain evidence="3 4">JEL800</strain>
    </source>
</reference>
<dbReference type="OrthoDB" id="10471297at2759"/>
<protein>
    <submittedName>
        <fullName evidence="3">Uncharacterized protein</fullName>
    </submittedName>
</protein>
<dbReference type="Proteomes" id="UP000193642">
    <property type="component" value="Unassembled WGS sequence"/>
</dbReference>
<feature type="region of interest" description="Disordered" evidence="1">
    <location>
        <begin position="85"/>
        <end position="106"/>
    </location>
</feature>